<dbReference type="EMBL" id="CADCXU010018276">
    <property type="protein sequence ID" value="CAB0006714.1"/>
    <property type="molecule type" value="Genomic_DNA"/>
</dbReference>
<feature type="region of interest" description="Disordered" evidence="1">
    <location>
        <begin position="137"/>
        <end position="170"/>
    </location>
</feature>
<keyword evidence="3" id="KW-1185">Reference proteome</keyword>
<gene>
    <name evidence="2" type="ORF">NTEN_LOCUS12191</name>
</gene>
<dbReference type="Proteomes" id="UP000479000">
    <property type="component" value="Unassembled WGS sequence"/>
</dbReference>
<organism evidence="2 3">
    <name type="scientific">Nesidiocoris tenuis</name>
    <dbReference type="NCBI Taxonomy" id="355587"/>
    <lineage>
        <taxon>Eukaryota</taxon>
        <taxon>Metazoa</taxon>
        <taxon>Ecdysozoa</taxon>
        <taxon>Arthropoda</taxon>
        <taxon>Hexapoda</taxon>
        <taxon>Insecta</taxon>
        <taxon>Pterygota</taxon>
        <taxon>Neoptera</taxon>
        <taxon>Paraneoptera</taxon>
        <taxon>Hemiptera</taxon>
        <taxon>Heteroptera</taxon>
        <taxon>Panheteroptera</taxon>
        <taxon>Cimicomorpha</taxon>
        <taxon>Miridae</taxon>
        <taxon>Dicyphina</taxon>
        <taxon>Nesidiocoris</taxon>
    </lineage>
</organism>
<name>A0A6H5GRH9_9HEMI</name>
<feature type="compositionally biased region" description="Low complexity" evidence="1">
    <location>
        <begin position="32"/>
        <end position="41"/>
    </location>
</feature>
<feature type="region of interest" description="Disordered" evidence="1">
    <location>
        <begin position="32"/>
        <end position="106"/>
    </location>
</feature>
<dbReference type="OrthoDB" id="8059989at2759"/>
<protein>
    <submittedName>
        <fullName evidence="2">Uncharacterized protein</fullName>
    </submittedName>
</protein>
<evidence type="ECO:0000313" key="3">
    <source>
        <dbReference type="Proteomes" id="UP000479000"/>
    </source>
</evidence>
<dbReference type="AlphaFoldDB" id="A0A6H5GRH9"/>
<accession>A0A6H5GRH9</accession>
<sequence length="247" mass="27287">MKKRHIFGMACINQNSQSTICHINKTLTISKNKNKTSINNAADHRSRENTETKTRGGEDPQHSERQGRRAPTRRREGPRAEAVGQRRRLAPRPVQSPCDDRAPRTQWRSRVAMVENRRKMCSVLGAKRRRHKTVHFGGEVLGTSGGASASASGSGEGAGAGGPAEDRGSVHSLPGQFEANVQQLFSFIGSVLSQWERRRTMSRKEAVRLLLRGDASHKESECVGSPSYKHTHWKVPAGSCTALFLNK</sequence>
<reference evidence="2 3" key="1">
    <citation type="submission" date="2020-02" db="EMBL/GenBank/DDBJ databases">
        <authorList>
            <person name="Ferguson B K."/>
        </authorList>
    </citation>
    <scope>NUCLEOTIDE SEQUENCE [LARGE SCALE GENOMIC DNA]</scope>
</reference>
<proteinExistence type="predicted"/>
<feature type="compositionally biased region" description="Basic and acidic residues" evidence="1">
    <location>
        <begin position="42"/>
        <end position="79"/>
    </location>
</feature>
<feature type="non-terminal residue" evidence="2">
    <location>
        <position position="247"/>
    </location>
</feature>
<evidence type="ECO:0000256" key="1">
    <source>
        <dbReference type="SAM" id="MobiDB-lite"/>
    </source>
</evidence>
<evidence type="ECO:0000313" key="2">
    <source>
        <dbReference type="EMBL" id="CAB0006714.1"/>
    </source>
</evidence>